<comment type="caution">
    <text evidence="1">The sequence shown here is derived from an EMBL/GenBank/DDBJ whole genome shotgun (WGS) entry which is preliminary data.</text>
</comment>
<protein>
    <submittedName>
        <fullName evidence="1">Uncharacterized protein</fullName>
    </submittedName>
</protein>
<proteinExistence type="predicted"/>
<keyword evidence="2" id="KW-1185">Reference proteome</keyword>
<gene>
    <name evidence="1" type="ORF">M9Y10_031173</name>
</gene>
<dbReference type="Proteomes" id="UP001470230">
    <property type="component" value="Unassembled WGS sequence"/>
</dbReference>
<dbReference type="SUPFAM" id="SSF81901">
    <property type="entry name" value="HCP-like"/>
    <property type="match status" value="1"/>
</dbReference>
<name>A0ABR2H302_9EUKA</name>
<dbReference type="EMBL" id="JAPFFF010000048">
    <property type="protein sequence ID" value="KAK8840228.1"/>
    <property type="molecule type" value="Genomic_DNA"/>
</dbReference>
<evidence type="ECO:0000313" key="1">
    <source>
        <dbReference type="EMBL" id="KAK8840228.1"/>
    </source>
</evidence>
<organism evidence="1 2">
    <name type="scientific">Tritrichomonas musculus</name>
    <dbReference type="NCBI Taxonomy" id="1915356"/>
    <lineage>
        <taxon>Eukaryota</taxon>
        <taxon>Metamonada</taxon>
        <taxon>Parabasalia</taxon>
        <taxon>Tritrichomonadida</taxon>
        <taxon>Tritrichomonadidae</taxon>
        <taxon>Tritrichomonas</taxon>
    </lineage>
</organism>
<sequence>MYLYGCLLEEAKYVKQDKEKSIQYFIKSLNVGNSEAIRHYNKISDEDEKNYKYEEDNPPQKRVIKRRRSFSFISKEKSSLFLN</sequence>
<reference evidence="1 2" key="1">
    <citation type="submission" date="2024-04" db="EMBL/GenBank/DDBJ databases">
        <title>Tritrichomonas musculus Genome.</title>
        <authorList>
            <person name="Alves-Ferreira E."/>
            <person name="Grigg M."/>
            <person name="Lorenzi H."/>
            <person name="Galac M."/>
        </authorList>
    </citation>
    <scope>NUCLEOTIDE SEQUENCE [LARGE SCALE GENOMIC DNA]</scope>
    <source>
        <strain evidence="1 2">EAF2021</strain>
    </source>
</reference>
<evidence type="ECO:0000313" key="2">
    <source>
        <dbReference type="Proteomes" id="UP001470230"/>
    </source>
</evidence>
<accession>A0ABR2H302</accession>